<keyword evidence="5" id="KW-0012">Acyltransferase</keyword>
<comment type="pathway">
    <text evidence="1">Amino-acid biosynthesis; L-arginine biosynthesis; N(2)-acetyl-L-ornithine from L-glutamate: step 1/4.</text>
</comment>
<keyword evidence="4" id="KW-0808">Transferase</keyword>
<dbReference type="EMBL" id="GDKF01009107">
    <property type="protein sequence ID" value="JAT69515.1"/>
    <property type="molecule type" value="Transcribed_RNA"/>
</dbReference>
<sequence length="637" mass="68233">MVLRQSIGLEGQSARLRHISGLRTYVRKHRESPHSQRQAHGPAEWGTACKGFMAPWREQGVARCRPSFACRVSRQTGLQNLDDSITSKPVEEGSSDAAWDSAQLVKFLHVASPYVMRHRGRIFVIVVPGEVAYEPRQLQPLLEDLLLLHGLGIRLVIVVGGKPWIDDHLRAAGREPRFEGAYRVTDAAAMAGALHASAVTYTTIAGHMSRAPFVPMVRRHAALAPHGGPAVQVVNGNFTVARRRGIVDGVDFGLMGQVRYVKRDAVEVQLAAGAIVVLTNIGVTSSGELLNCNVYDVATHAAVELGADKLLCLTGQDVADLGLPAYLPLDDAEALIARGAGEGGAGAGRGVDGAFTFGSGEEVEGQGGWGRAAGGGDRGGQGGHEDGRPPPRPPVAPADTELQLDLDSWQQIGFPREVVAAAVACRNGVRRAHLVDAATDGAMLIELYTRDGTRGVTMIATDLYEGIRPAAWRDVDGITRLLTHLEEVEGYPLSGWLHEVSQRLRSITVLEREGKVLACACVADLGASQDGARLMELAALVVHPAYRCNGLGDSLLDYVEQDARRAGYGRCLLVQVGRGGYDWFMERGYEPAGLAKTSPLLPRVCANSLPPFAALYSKEFVELDEAADVPAGQRIGF</sequence>
<dbReference type="InterPro" id="IPR000182">
    <property type="entry name" value="GNAT_dom"/>
</dbReference>
<name>A0A1D1ZRZ1_AUXPR</name>
<dbReference type="GO" id="GO:0004042">
    <property type="term" value="F:L-glutamate N-acetyltransferase activity"/>
    <property type="evidence" value="ECO:0007669"/>
    <property type="project" value="InterPro"/>
</dbReference>
<dbReference type="Pfam" id="PF00696">
    <property type="entry name" value="AA_kinase"/>
    <property type="match status" value="1"/>
</dbReference>
<evidence type="ECO:0000313" key="9">
    <source>
        <dbReference type="EMBL" id="JAT69515.1"/>
    </source>
</evidence>
<evidence type="ECO:0000256" key="1">
    <source>
        <dbReference type="ARBA" id="ARBA00004925"/>
    </source>
</evidence>
<protein>
    <recommendedName>
        <fullName evidence="3">amino-acid N-acetyltransferase</fullName>
        <ecNumber evidence="3">2.3.1.1</ecNumber>
    </recommendedName>
</protein>
<feature type="region of interest" description="Disordered" evidence="7">
    <location>
        <begin position="363"/>
        <end position="399"/>
    </location>
</feature>
<dbReference type="SUPFAM" id="SSF55729">
    <property type="entry name" value="Acyl-CoA N-acyltransferases (Nat)"/>
    <property type="match status" value="1"/>
</dbReference>
<gene>
    <name evidence="9" type="ORF">g.67227</name>
</gene>
<evidence type="ECO:0000256" key="3">
    <source>
        <dbReference type="ARBA" id="ARBA00012697"/>
    </source>
</evidence>
<dbReference type="AlphaFoldDB" id="A0A1D1ZRZ1"/>
<organism evidence="9">
    <name type="scientific">Auxenochlorella protothecoides</name>
    <name type="common">Green microalga</name>
    <name type="synonym">Chlorella protothecoides</name>
    <dbReference type="NCBI Taxonomy" id="3075"/>
    <lineage>
        <taxon>Eukaryota</taxon>
        <taxon>Viridiplantae</taxon>
        <taxon>Chlorophyta</taxon>
        <taxon>core chlorophytes</taxon>
        <taxon>Trebouxiophyceae</taxon>
        <taxon>Chlorellales</taxon>
        <taxon>Chlorellaceae</taxon>
        <taxon>Auxenochlorella</taxon>
    </lineage>
</organism>
<dbReference type="InterPro" id="IPR036393">
    <property type="entry name" value="AceGlu_kinase-like_sf"/>
</dbReference>
<dbReference type="EC" id="2.3.1.1" evidence="3"/>
<feature type="domain" description="N-acetyltransferase" evidence="8">
    <location>
        <begin position="465"/>
        <end position="622"/>
    </location>
</feature>
<evidence type="ECO:0000256" key="6">
    <source>
        <dbReference type="ARBA" id="ARBA00048372"/>
    </source>
</evidence>
<proteinExistence type="inferred from homology"/>
<dbReference type="UniPathway" id="UPA00068">
    <property type="reaction ID" value="UER00106"/>
</dbReference>
<dbReference type="CDD" id="cd04301">
    <property type="entry name" value="NAT_SF"/>
    <property type="match status" value="1"/>
</dbReference>
<dbReference type="GO" id="GO:0006526">
    <property type="term" value="P:L-arginine biosynthetic process"/>
    <property type="evidence" value="ECO:0007669"/>
    <property type="project" value="UniProtKB-UniPathway"/>
</dbReference>
<dbReference type="Gene3D" id="3.40.630.30">
    <property type="match status" value="1"/>
</dbReference>
<dbReference type="InterPro" id="IPR001048">
    <property type="entry name" value="Asp/Glu/Uridylate_kinase"/>
</dbReference>
<dbReference type="GO" id="GO:0005737">
    <property type="term" value="C:cytoplasm"/>
    <property type="evidence" value="ECO:0007669"/>
    <property type="project" value="InterPro"/>
</dbReference>
<evidence type="ECO:0000259" key="8">
    <source>
        <dbReference type="PROSITE" id="PS51186"/>
    </source>
</evidence>
<comment type="catalytic activity">
    <reaction evidence="6">
        <text>L-glutamate + acetyl-CoA = N-acetyl-L-glutamate + CoA + H(+)</text>
        <dbReference type="Rhea" id="RHEA:24292"/>
        <dbReference type="ChEBI" id="CHEBI:15378"/>
        <dbReference type="ChEBI" id="CHEBI:29985"/>
        <dbReference type="ChEBI" id="CHEBI:44337"/>
        <dbReference type="ChEBI" id="CHEBI:57287"/>
        <dbReference type="ChEBI" id="CHEBI:57288"/>
        <dbReference type="EC" id="2.3.1.1"/>
    </reaction>
</comment>
<dbReference type="InterPro" id="IPR010167">
    <property type="entry name" value="NH2A_AcTrfase"/>
</dbReference>
<dbReference type="PANTHER" id="PTHR30602">
    <property type="entry name" value="AMINO-ACID ACETYLTRANSFERASE"/>
    <property type="match status" value="1"/>
</dbReference>
<dbReference type="Gene3D" id="3.40.1160.10">
    <property type="entry name" value="Acetylglutamate kinase-like"/>
    <property type="match status" value="1"/>
</dbReference>
<evidence type="ECO:0000256" key="2">
    <source>
        <dbReference type="ARBA" id="ARBA00009145"/>
    </source>
</evidence>
<dbReference type="PANTHER" id="PTHR30602:SF12">
    <property type="entry name" value="AMINO-ACID ACETYLTRANSFERASE NAGS1, CHLOROPLASTIC-RELATED"/>
    <property type="match status" value="1"/>
</dbReference>
<dbReference type="SUPFAM" id="SSF53633">
    <property type="entry name" value="Carbamate kinase-like"/>
    <property type="match status" value="1"/>
</dbReference>
<dbReference type="Pfam" id="PF00583">
    <property type="entry name" value="Acetyltransf_1"/>
    <property type="match status" value="1"/>
</dbReference>
<dbReference type="PROSITE" id="PS51186">
    <property type="entry name" value="GNAT"/>
    <property type="match status" value="1"/>
</dbReference>
<evidence type="ECO:0000256" key="7">
    <source>
        <dbReference type="SAM" id="MobiDB-lite"/>
    </source>
</evidence>
<reference evidence="9" key="1">
    <citation type="submission" date="2015-08" db="EMBL/GenBank/DDBJ databases">
        <authorList>
            <person name="Babu N.S."/>
            <person name="Beckwith C.J."/>
            <person name="Beseler K.G."/>
            <person name="Brison A."/>
            <person name="Carone J.V."/>
            <person name="Caskin T.P."/>
            <person name="Diamond M."/>
            <person name="Durham M.E."/>
            <person name="Foxe J.M."/>
            <person name="Go M."/>
            <person name="Henderson B.A."/>
            <person name="Jones I.B."/>
            <person name="McGettigan J.A."/>
            <person name="Micheletti S.J."/>
            <person name="Nasrallah M.E."/>
            <person name="Ortiz D."/>
            <person name="Piller C.R."/>
            <person name="Privatt S.R."/>
            <person name="Schneider S.L."/>
            <person name="Sharp S."/>
            <person name="Smith T.C."/>
            <person name="Stanton J.D."/>
            <person name="Ullery H.E."/>
            <person name="Wilson R.J."/>
            <person name="Serrano M.G."/>
            <person name="Buck G."/>
            <person name="Lee V."/>
            <person name="Wang Y."/>
            <person name="Carvalho R."/>
            <person name="Voegtly L."/>
            <person name="Shi R."/>
            <person name="Duckworth R."/>
            <person name="Johnson A."/>
            <person name="Loviza R."/>
            <person name="Walstead R."/>
            <person name="Shah Z."/>
            <person name="Kiflezghi M."/>
            <person name="Wade K."/>
            <person name="Ball S.L."/>
            <person name="Bradley K.W."/>
            <person name="Asai D.J."/>
            <person name="Bowman C.A."/>
            <person name="Russell D.A."/>
            <person name="Pope W.H."/>
            <person name="Jacobs-Sera D."/>
            <person name="Hendrix R.W."/>
            <person name="Hatfull G.F."/>
        </authorList>
    </citation>
    <scope>NUCLEOTIDE SEQUENCE</scope>
</reference>
<accession>A0A1D1ZRZ1</accession>
<evidence type="ECO:0000256" key="5">
    <source>
        <dbReference type="ARBA" id="ARBA00023315"/>
    </source>
</evidence>
<comment type="similarity">
    <text evidence="2">Belongs to the acetyltransferase family. ArgA subfamily.</text>
</comment>
<evidence type="ECO:0000256" key="4">
    <source>
        <dbReference type="ARBA" id="ARBA00022679"/>
    </source>
</evidence>
<feature type="compositionally biased region" description="Gly residues" evidence="7">
    <location>
        <begin position="365"/>
        <end position="382"/>
    </location>
</feature>
<dbReference type="InterPro" id="IPR016181">
    <property type="entry name" value="Acyl_CoA_acyltransferase"/>
</dbReference>